<protein>
    <recommendedName>
        <fullName evidence="2">PDZ domain-containing protein</fullName>
    </recommendedName>
</protein>
<evidence type="ECO:0000313" key="4">
    <source>
        <dbReference type="Proteomes" id="UP000784294"/>
    </source>
</evidence>
<dbReference type="AlphaFoldDB" id="A0A448X518"/>
<proteinExistence type="predicted"/>
<dbReference type="SUPFAM" id="SSF50156">
    <property type="entry name" value="PDZ domain-like"/>
    <property type="match status" value="1"/>
</dbReference>
<dbReference type="InterPro" id="IPR036034">
    <property type="entry name" value="PDZ_sf"/>
</dbReference>
<name>A0A448X518_9PLAT</name>
<organism evidence="3 4">
    <name type="scientific">Protopolystoma xenopodis</name>
    <dbReference type="NCBI Taxonomy" id="117903"/>
    <lineage>
        <taxon>Eukaryota</taxon>
        <taxon>Metazoa</taxon>
        <taxon>Spiralia</taxon>
        <taxon>Lophotrochozoa</taxon>
        <taxon>Platyhelminthes</taxon>
        <taxon>Monogenea</taxon>
        <taxon>Polyopisthocotylea</taxon>
        <taxon>Polystomatidea</taxon>
        <taxon>Polystomatidae</taxon>
        <taxon>Protopolystoma</taxon>
    </lineage>
</organism>
<dbReference type="InterPro" id="IPR001478">
    <property type="entry name" value="PDZ"/>
</dbReference>
<evidence type="ECO:0000313" key="3">
    <source>
        <dbReference type="EMBL" id="VEL28295.1"/>
    </source>
</evidence>
<keyword evidence="4" id="KW-1185">Reference proteome</keyword>
<accession>A0A448X518</accession>
<dbReference type="InterPro" id="IPR041489">
    <property type="entry name" value="PDZ_6"/>
</dbReference>
<sequence length="144" mass="14806">MYTIESGSLASGCDQLRPGDRITSINSVPVVSLTRVVDLFAAAGSTARLGIIRQTGLIDRCAVVTTLNSVGSIEGTTLPVSPTPTRQAQGSTASGIVATVEEDRAQSISGQADGSTAGRTSDGDGAWRGALASQQERLVNCRLK</sequence>
<comment type="caution">
    <text evidence="3">The sequence shown here is derived from an EMBL/GenBank/DDBJ whole genome shotgun (WGS) entry which is preliminary data.</text>
</comment>
<dbReference type="Proteomes" id="UP000784294">
    <property type="component" value="Unassembled WGS sequence"/>
</dbReference>
<dbReference type="Pfam" id="PF17820">
    <property type="entry name" value="PDZ_6"/>
    <property type="match status" value="1"/>
</dbReference>
<dbReference type="EMBL" id="CAAALY010093938">
    <property type="protein sequence ID" value="VEL28295.1"/>
    <property type="molecule type" value="Genomic_DNA"/>
</dbReference>
<gene>
    <name evidence="3" type="ORF">PXEA_LOCUS21735</name>
</gene>
<feature type="region of interest" description="Disordered" evidence="1">
    <location>
        <begin position="99"/>
        <end position="131"/>
    </location>
</feature>
<dbReference type="CDD" id="cd00136">
    <property type="entry name" value="PDZ_canonical"/>
    <property type="match status" value="1"/>
</dbReference>
<feature type="compositionally biased region" description="Polar residues" evidence="1">
    <location>
        <begin position="106"/>
        <end position="119"/>
    </location>
</feature>
<evidence type="ECO:0000256" key="1">
    <source>
        <dbReference type="SAM" id="MobiDB-lite"/>
    </source>
</evidence>
<reference evidence="3" key="1">
    <citation type="submission" date="2018-11" db="EMBL/GenBank/DDBJ databases">
        <authorList>
            <consortium name="Pathogen Informatics"/>
        </authorList>
    </citation>
    <scope>NUCLEOTIDE SEQUENCE</scope>
</reference>
<dbReference type="Gene3D" id="2.30.42.10">
    <property type="match status" value="1"/>
</dbReference>
<dbReference type="PROSITE" id="PS50106">
    <property type="entry name" value="PDZ"/>
    <property type="match status" value="1"/>
</dbReference>
<evidence type="ECO:0000259" key="2">
    <source>
        <dbReference type="PROSITE" id="PS50106"/>
    </source>
</evidence>
<feature type="domain" description="PDZ" evidence="2">
    <location>
        <begin position="1"/>
        <end position="55"/>
    </location>
</feature>